<evidence type="ECO:0000256" key="1">
    <source>
        <dbReference type="SAM" id="MobiDB-lite"/>
    </source>
</evidence>
<dbReference type="AlphaFoldDB" id="A0A9P4PBN3"/>
<name>A0A9P4PBN3_9PLEO</name>
<feature type="region of interest" description="Disordered" evidence="1">
    <location>
        <begin position="288"/>
        <end position="319"/>
    </location>
</feature>
<reference evidence="2" key="1">
    <citation type="journal article" date="2020" name="Stud. Mycol.">
        <title>101 Dothideomycetes genomes: a test case for predicting lifestyles and emergence of pathogens.</title>
        <authorList>
            <person name="Haridas S."/>
            <person name="Albert R."/>
            <person name="Binder M."/>
            <person name="Bloem J."/>
            <person name="Labutti K."/>
            <person name="Salamov A."/>
            <person name="Andreopoulos B."/>
            <person name="Baker S."/>
            <person name="Barry K."/>
            <person name="Bills G."/>
            <person name="Bluhm B."/>
            <person name="Cannon C."/>
            <person name="Castanera R."/>
            <person name="Culley D."/>
            <person name="Daum C."/>
            <person name="Ezra D."/>
            <person name="Gonzalez J."/>
            <person name="Henrissat B."/>
            <person name="Kuo A."/>
            <person name="Liang C."/>
            <person name="Lipzen A."/>
            <person name="Lutzoni F."/>
            <person name="Magnuson J."/>
            <person name="Mondo S."/>
            <person name="Nolan M."/>
            <person name="Ohm R."/>
            <person name="Pangilinan J."/>
            <person name="Park H.-J."/>
            <person name="Ramirez L."/>
            <person name="Alfaro M."/>
            <person name="Sun H."/>
            <person name="Tritt A."/>
            <person name="Yoshinaga Y."/>
            <person name="Zwiers L.-H."/>
            <person name="Turgeon B."/>
            <person name="Goodwin S."/>
            <person name="Spatafora J."/>
            <person name="Crous P."/>
            <person name="Grigoriev I."/>
        </authorList>
    </citation>
    <scope>NUCLEOTIDE SEQUENCE</scope>
    <source>
        <strain evidence="2">CBS 690.94</strain>
    </source>
</reference>
<dbReference type="OrthoDB" id="10531111at2759"/>
<sequence>MRRLKSLLHRRKHRSDDVRPRTAPTPVMPSPERQTDIRVHVADTAHNAVAHFDGAHSTTTVADAMQAPPDLRSYTHEVSPLAQNPAMIFAEPPATYHEQKRGNHGLQEYGMEEDQAEKYSESSDRDSEDSSFEEQLVSTGSAAPDNRMSIHRQDGSQFMGTPRETPRKQHEKVMRYSTAHSDSATFEYAESPVEVIAQPLAKSRATPLLMTINELRRETSIPDFGELESPSHKTNELVAEASLFSSFTEDLMYEIDGMIADCSYATLDLDEAPDTFSIAPSSITSFNRSESTYSISPSPSINTPMPSLVDPEADNGSPSLDNPRLLTPKHLAPTIPAGSHRQSKTIVTSVYPPRVDSLFKAKSIGRVSGIHEVETTPQAQLPPAIPERSLARPKISAHLAYLPRTTAAQAPVYISKQRLGSNFRGQWNVVDFGLVPKAHT</sequence>
<keyword evidence="3" id="KW-1185">Reference proteome</keyword>
<organism evidence="2 3">
    <name type="scientific">Karstenula rhodostoma CBS 690.94</name>
    <dbReference type="NCBI Taxonomy" id="1392251"/>
    <lineage>
        <taxon>Eukaryota</taxon>
        <taxon>Fungi</taxon>
        <taxon>Dikarya</taxon>
        <taxon>Ascomycota</taxon>
        <taxon>Pezizomycotina</taxon>
        <taxon>Dothideomycetes</taxon>
        <taxon>Pleosporomycetidae</taxon>
        <taxon>Pleosporales</taxon>
        <taxon>Massarineae</taxon>
        <taxon>Didymosphaeriaceae</taxon>
        <taxon>Karstenula</taxon>
    </lineage>
</organism>
<feature type="compositionally biased region" description="Basic and acidic residues" evidence="1">
    <location>
        <begin position="116"/>
        <end position="125"/>
    </location>
</feature>
<feature type="compositionally biased region" description="Basic residues" evidence="1">
    <location>
        <begin position="1"/>
        <end position="13"/>
    </location>
</feature>
<gene>
    <name evidence="2" type="ORF">P171DRAFT_475391</name>
</gene>
<dbReference type="Proteomes" id="UP000799764">
    <property type="component" value="Unassembled WGS sequence"/>
</dbReference>
<feature type="region of interest" description="Disordered" evidence="1">
    <location>
        <begin position="1"/>
        <end position="31"/>
    </location>
</feature>
<evidence type="ECO:0000313" key="2">
    <source>
        <dbReference type="EMBL" id="KAF2440862.1"/>
    </source>
</evidence>
<feature type="region of interest" description="Disordered" evidence="1">
    <location>
        <begin position="112"/>
        <end position="169"/>
    </location>
</feature>
<protein>
    <submittedName>
        <fullName evidence="2">Uncharacterized protein</fullName>
    </submittedName>
</protein>
<evidence type="ECO:0000313" key="3">
    <source>
        <dbReference type="Proteomes" id="UP000799764"/>
    </source>
</evidence>
<feature type="compositionally biased region" description="Low complexity" evidence="1">
    <location>
        <begin position="289"/>
        <end position="307"/>
    </location>
</feature>
<comment type="caution">
    <text evidence="2">The sequence shown here is derived from an EMBL/GenBank/DDBJ whole genome shotgun (WGS) entry which is preliminary data.</text>
</comment>
<dbReference type="EMBL" id="MU001506">
    <property type="protein sequence ID" value="KAF2440862.1"/>
    <property type="molecule type" value="Genomic_DNA"/>
</dbReference>
<accession>A0A9P4PBN3</accession>
<proteinExistence type="predicted"/>